<sequence>MADKFLQLTNNYCYQYSRRTQKLNDHAQNSQRIYTDISPLPKQNNPIYNSPRKLMKTTCASFFDHFQKLPSPKLTAYQTYLQTILQNKNEIQAKQNYQPSFTLHNIYGQKISAQKQSKDTIKQIQNQQQNKSACKIQLKNTTNSNSQYHSPRKTRIQCINNQSRIQIINNQSKQIQKTKIDPIQEKSVQQELYSRIQNIESKRILTFDDNFDDIEPWNTSEQKY</sequence>
<dbReference type="OrthoDB" id="302747at2759"/>
<gene>
    <name evidence="1" type="ORF">POCTA_138.1.T0160310</name>
</gene>
<comment type="caution">
    <text evidence="1">The sequence shown here is derived from an EMBL/GenBank/DDBJ whole genome shotgun (WGS) entry which is preliminary data.</text>
</comment>
<organism evidence="1 2">
    <name type="scientific">Paramecium octaurelia</name>
    <dbReference type="NCBI Taxonomy" id="43137"/>
    <lineage>
        <taxon>Eukaryota</taxon>
        <taxon>Sar</taxon>
        <taxon>Alveolata</taxon>
        <taxon>Ciliophora</taxon>
        <taxon>Intramacronucleata</taxon>
        <taxon>Oligohymenophorea</taxon>
        <taxon>Peniculida</taxon>
        <taxon>Parameciidae</taxon>
        <taxon>Paramecium</taxon>
    </lineage>
</organism>
<name>A0A8S1SX74_PAROT</name>
<dbReference type="AlphaFoldDB" id="A0A8S1SX74"/>
<reference evidence="1" key="1">
    <citation type="submission" date="2021-01" db="EMBL/GenBank/DDBJ databases">
        <authorList>
            <consortium name="Genoscope - CEA"/>
            <person name="William W."/>
        </authorList>
    </citation>
    <scope>NUCLEOTIDE SEQUENCE</scope>
</reference>
<evidence type="ECO:0000313" key="2">
    <source>
        <dbReference type="Proteomes" id="UP000683925"/>
    </source>
</evidence>
<protein>
    <submittedName>
        <fullName evidence="1">Uncharacterized protein</fullName>
    </submittedName>
</protein>
<accession>A0A8S1SX74</accession>
<dbReference type="Proteomes" id="UP000683925">
    <property type="component" value="Unassembled WGS sequence"/>
</dbReference>
<proteinExistence type="predicted"/>
<dbReference type="OMA" id="NKSACKI"/>
<evidence type="ECO:0000313" key="1">
    <source>
        <dbReference type="EMBL" id="CAD8144740.1"/>
    </source>
</evidence>
<keyword evidence="2" id="KW-1185">Reference proteome</keyword>
<dbReference type="EMBL" id="CAJJDP010000016">
    <property type="protein sequence ID" value="CAD8144740.1"/>
    <property type="molecule type" value="Genomic_DNA"/>
</dbReference>